<keyword evidence="6" id="KW-0378">Hydrolase</keyword>
<keyword evidence="5" id="KW-0227">DNA damage</keyword>
<dbReference type="Proteomes" id="UP000027471">
    <property type="component" value="Unassembled WGS sequence"/>
</dbReference>
<evidence type="ECO:0000256" key="3">
    <source>
        <dbReference type="ARBA" id="ARBA00022485"/>
    </source>
</evidence>
<gene>
    <name evidence="11" type="ORF">DT23_17890</name>
</gene>
<dbReference type="InterPro" id="IPR005273">
    <property type="entry name" value="Ura-DNA_glyco_family4"/>
</dbReference>
<dbReference type="InterPro" id="IPR036895">
    <property type="entry name" value="Uracil-DNA_glycosylase-like_sf"/>
</dbReference>
<keyword evidence="7" id="KW-0408">Iron</keyword>
<evidence type="ECO:0000256" key="9">
    <source>
        <dbReference type="ARBA" id="ARBA00023204"/>
    </source>
</evidence>
<dbReference type="AlphaFoldDB" id="A0A074JC67"/>
<keyword evidence="12" id="KW-1185">Reference proteome</keyword>
<protein>
    <recommendedName>
        <fullName evidence="2">Type-4 uracil-DNA glycosylase</fullName>
    </recommendedName>
</protein>
<evidence type="ECO:0000256" key="8">
    <source>
        <dbReference type="ARBA" id="ARBA00023014"/>
    </source>
</evidence>
<dbReference type="STRING" id="1353528.DT23_17890"/>
<dbReference type="InterPro" id="IPR023875">
    <property type="entry name" value="DNA_repair_put"/>
</dbReference>
<evidence type="ECO:0000256" key="4">
    <source>
        <dbReference type="ARBA" id="ARBA00022723"/>
    </source>
</evidence>
<dbReference type="OrthoDB" id="5290748at2"/>
<dbReference type="SMART" id="SM00987">
    <property type="entry name" value="UreE_C"/>
    <property type="match status" value="1"/>
</dbReference>
<dbReference type="GO" id="GO:0097506">
    <property type="term" value="F:deaminated base DNA N-glycosylase activity"/>
    <property type="evidence" value="ECO:0007669"/>
    <property type="project" value="UniProtKB-ARBA"/>
</dbReference>
<evidence type="ECO:0000256" key="6">
    <source>
        <dbReference type="ARBA" id="ARBA00022801"/>
    </source>
</evidence>
<evidence type="ECO:0000256" key="2">
    <source>
        <dbReference type="ARBA" id="ARBA00019403"/>
    </source>
</evidence>
<dbReference type="InterPro" id="IPR005122">
    <property type="entry name" value="Uracil-DNA_glycosylase-like"/>
</dbReference>
<reference evidence="11 12" key="1">
    <citation type="journal article" date="2015" name="Antonie Van Leeuwenhoek">
        <title>Thioclava indica sp. nov., isolated from surface seawater of the Indian Ocean.</title>
        <authorList>
            <person name="Liu Y."/>
            <person name="Lai Q."/>
            <person name="Du J."/>
            <person name="Xu H."/>
            <person name="Jiang L."/>
            <person name="Shao Z."/>
        </authorList>
    </citation>
    <scope>NUCLEOTIDE SEQUENCE [LARGE SCALE GENOMIC DNA]</scope>
    <source>
        <strain evidence="11 12">DT23-4</strain>
    </source>
</reference>
<keyword evidence="8" id="KW-0411">Iron-sulfur</keyword>
<dbReference type="NCBIfam" id="TIGR03914">
    <property type="entry name" value="UDG_fam_dom"/>
    <property type="match status" value="1"/>
</dbReference>
<dbReference type="SMART" id="SM00986">
    <property type="entry name" value="UDG"/>
    <property type="match status" value="1"/>
</dbReference>
<comment type="caution">
    <text evidence="11">The sequence shown here is derived from an EMBL/GenBank/DDBJ whole genome shotgun (WGS) entry which is preliminary data.</text>
</comment>
<organism evidence="11 12">
    <name type="scientific">Thioclava indica</name>
    <dbReference type="NCBI Taxonomy" id="1353528"/>
    <lineage>
        <taxon>Bacteria</taxon>
        <taxon>Pseudomonadati</taxon>
        <taxon>Pseudomonadota</taxon>
        <taxon>Alphaproteobacteria</taxon>
        <taxon>Rhodobacterales</taxon>
        <taxon>Paracoccaceae</taxon>
        <taxon>Thioclava</taxon>
    </lineage>
</organism>
<evidence type="ECO:0000313" key="12">
    <source>
        <dbReference type="Proteomes" id="UP000027471"/>
    </source>
</evidence>
<feature type="domain" description="Uracil-DNA glycosylase-like" evidence="10">
    <location>
        <begin position="306"/>
        <end position="466"/>
    </location>
</feature>
<dbReference type="PANTHER" id="PTHR33693">
    <property type="entry name" value="TYPE-5 URACIL-DNA GLYCOSYLASE"/>
    <property type="match status" value="1"/>
</dbReference>
<dbReference type="GO" id="GO:0051539">
    <property type="term" value="F:4 iron, 4 sulfur cluster binding"/>
    <property type="evidence" value="ECO:0007669"/>
    <property type="project" value="UniProtKB-KW"/>
</dbReference>
<dbReference type="eggNOG" id="COG1573">
    <property type="taxonomic scope" value="Bacteria"/>
</dbReference>
<dbReference type="Pfam" id="PF13566">
    <property type="entry name" value="DUF4130"/>
    <property type="match status" value="1"/>
</dbReference>
<dbReference type="InterPro" id="IPR051536">
    <property type="entry name" value="UDG_Type-4/5"/>
</dbReference>
<dbReference type="NCBIfam" id="TIGR03915">
    <property type="entry name" value="SAM_7_link_chp"/>
    <property type="match status" value="1"/>
</dbReference>
<dbReference type="EMBL" id="AUNB01000053">
    <property type="protein sequence ID" value="KEO55216.1"/>
    <property type="molecule type" value="Genomic_DNA"/>
</dbReference>
<evidence type="ECO:0000313" key="11">
    <source>
        <dbReference type="EMBL" id="KEO55216.1"/>
    </source>
</evidence>
<sequence>MQRATIPAIGAAKAWRAAARGFLAANIAPEDILWGDHSAAPDLFATEAPPSARGAVTVPRSFLALAESVAWHSDPQRFARLYAFLWRVKDAPHLMSDRADPDLARLRQMEKGVRRCQHKMTAFVRFREIGAPDAPRRSFAAWFEPTHHTVEPTADFFVRRFGDMDWRILTPDVSAIFENGALSFHEGHAKPDLPDDAGEQLWITYFRNIFNPARLMVRAMQSEMPKKYWKNMPEAAAIPDLIAQAPARARAMAAAAPTLPPARMAQVQAQLAGCQSAWNGPTEALPAAIAACTRCPLHRNATQAVPGEGPRDAALMIVGEQPGDMEDLGGRPFIGPAGQMFDTIAARAGLQREAAYLTNAVKHFKFAPRGKQRLHQRPNGSEIEHCRWWLDAEIAQVKPKLVVAMGATAAQSLTGNGAAILSRRGQIEESRSGVPVLITLHPSYLLRLTDAAAQERAKAQFQADLAQAVAITASGSTASSGGANIAAPPS</sequence>
<dbReference type="NCBIfam" id="TIGR00758">
    <property type="entry name" value="UDG_fam4"/>
    <property type="match status" value="1"/>
</dbReference>
<keyword evidence="3" id="KW-0004">4Fe-4S</keyword>
<name>A0A074JC67_9RHOB</name>
<dbReference type="CDD" id="cd10030">
    <property type="entry name" value="UDG-F4_TTUDGA_SPO1dp_like"/>
    <property type="match status" value="1"/>
</dbReference>
<dbReference type="SUPFAM" id="SSF52141">
    <property type="entry name" value="Uracil-DNA glycosylase-like"/>
    <property type="match status" value="1"/>
</dbReference>
<dbReference type="Gene3D" id="3.40.470.10">
    <property type="entry name" value="Uracil-DNA glycosylase-like domain"/>
    <property type="match status" value="1"/>
</dbReference>
<dbReference type="GO" id="GO:0006281">
    <property type="term" value="P:DNA repair"/>
    <property type="evidence" value="ECO:0007669"/>
    <property type="project" value="UniProtKB-KW"/>
</dbReference>
<dbReference type="PANTHER" id="PTHR33693:SF9">
    <property type="entry name" value="TYPE-4 URACIL-DNA GLYCOSYLASE"/>
    <property type="match status" value="1"/>
</dbReference>
<evidence type="ECO:0000256" key="1">
    <source>
        <dbReference type="ARBA" id="ARBA00006521"/>
    </source>
</evidence>
<dbReference type="RefSeq" id="WP_051697328.1">
    <property type="nucleotide sequence ID" value="NZ_AUNB01000053.1"/>
</dbReference>
<keyword evidence="4" id="KW-0479">Metal-binding</keyword>
<evidence type="ECO:0000256" key="7">
    <source>
        <dbReference type="ARBA" id="ARBA00023004"/>
    </source>
</evidence>
<dbReference type="GO" id="GO:0046872">
    <property type="term" value="F:metal ion binding"/>
    <property type="evidence" value="ECO:0007669"/>
    <property type="project" value="UniProtKB-KW"/>
</dbReference>
<dbReference type="Pfam" id="PF03167">
    <property type="entry name" value="UDG"/>
    <property type="match status" value="1"/>
</dbReference>
<evidence type="ECO:0000256" key="5">
    <source>
        <dbReference type="ARBA" id="ARBA00022763"/>
    </source>
</evidence>
<accession>A0A074JC67</accession>
<evidence type="ECO:0000259" key="10">
    <source>
        <dbReference type="SMART" id="SM00986"/>
    </source>
</evidence>
<dbReference type="InterPro" id="IPR025404">
    <property type="entry name" value="DUF4130"/>
</dbReference>
<comment type="similarity">
    <text evidence="1">Belongs to the uracil-DNA glycosylase (UDG) superfamily. Type 4 (UDGa) family.</text>
</comment>
<proteinExistence type="inferred from homology"/>
<keyword evidence="9" id="KW-0234">DNA repair</keyword>